<feature type="compositionally biased region" description="Low complexity" evidence="7">
    <location>
        <begin position="80"/>
        <end position="94"/>
    </location>
</feature>
<name>A0AAD7V985_9FUNG</name>
<sequence length="394" mass="43970">MSSNTCDPLSTANTTPKPSARLTNPTTYHLQQQQEYQYQMRFKDQVGIDPTQVMEHQHLFFAQQHQESSPNLSDLDYPDLTTNTSSSGNGLTSSDPHRPSQQPPVALQHHHHFIRHHHQPSGVVDPSSTTMAPPPSSSGTNHNSPGKDLQLEEHKLQHPPAHYSHSMMYYPPPSSSATMNSQSYYYKQIHQGGVVNGATASTSFGASAPAHLGYNHMHPPPLVGHSVTPNDAAAMAMAAPAPPDNVVTGINRQHQQPHVYEQHKQQPDTSSCMDAGASEINEPYEDDFAAQANLQAIMEKRRRRRESHNAVERRRRDNINDRIHELGQMLPEAMTAEEGGVGRLNKGTILRKSVEQIKLLQTDLQSYQQRVIELEETLRRLTSTKVQPNTRVSQ</sequence>
<dbReference type="AlphaFoldDB" id="A0AAD7V985"/>
<feature type="region of interest" description="Disordered" evidence="7">
    <location>
        <begin position="1"/>
        <end position="24"/>
    </location>
</feature>
<dbReference type="InterPro" id="IPR036638">
    <property type="entry name" value="HLH_DNA-bd_sf"/>
</dbReference>
<dbReference type="Pfam" id="PF00010">
    <property type="entry name" value="HLH"/>
    <property type="match status" value="1"/>
</dbReference>
<dbReference type="InterPro" id="IPR011598">
    <property type="entry name" value="bHLH_dom"/>
</dbReference>
<organism evidence="9 10">
    <name type="scientific">Lichtheimia ornata</name>
    <dbReference type="NCBI Taxonomy" id="688661"/>
    <lineage>
        <taxon>Eukaryota</taxon>
        <taxon>Fungi</taxon>
        <taxon>Fungi incertae sedis</taxon>
        <taxon>Mucoromycota</taxon>
        <taxon>Mucoromycotina</taxon>
        <taxon>Mucoromycetes</taxon>
        <taxon>Mucorales</taxon>
        <taxon>Lichtheimiaceae</taxon>
        <taxon>Lichtheimia</taxon>
    </lineage>
</organism>
<evidence type="ECO:0000256" key="4">
    <source>
        <dbReference type="ARBA" id="ARBA00023163"/>
    </source>
</evidence>
<evidence type="ECO:0000313" key="9">
    <source>
        <dbReference type="EMBL" id="KAJ8661347.1"/>
    </source>
</evidence>
<dbReference type="GeneID" id="83210511"/>
<keyword evidence="2" id="KW-0805">Transcription regulation</keyword>
<keyword evidence="10" id="KW-1185">Reference proteome</keyword>
<dbReference type="PROSITE" id="PS50888">
    <property type="entry name" value="BHLH"/>
    <property type="match status" value="1"/>
</dbReference>
<evidence type="ECO:0000259" key="8">
    <source>
        <dbReference type="PROSITE" id="PS50888"/>
    </source>
</evidence>
<evidence type="ECO:0000256" key="6">
    <source>
        <dbReference type="SAM" id="Coils"/>
    </source>
</evidence>
<reference evidence="9 10" key="1">
    <citation type="submission" date="2023-03" db="EMBL/GenBank/DDBJ databases">
        <title>Genome sequence of Lichtheimia ornata CBS 291.66.</title>
        <authorList>
            <person name="Mohabir J.T."/>
            <person name="Shea T.P."/>
            <person name="Kurbessoian T."/>
            <person name="Berby B."/>
            <person name="Fontaine J."/>
            <person name="Livny J."/>
            <person name="Gnirke A."/>
            <person name="Stajich J.E."/>
            <person name="Cuomo C.A."/>
        </authorList>
    </citation>
    <scope>NUCLEOTIDE SEQUENCE [LARGE SCALE GENOMIC DNA]</scope>
    <source>
        <strain evidence="9">CBS 291.66</strain>
    </source>
</reference>
<evidence type="ECO:0000256" key="2">
    <source>
        <dbReference type="ARBA" id="ARBA00023015"/>
    </source>
</evidence>
<proteinExistence type="predicted"/>
<protein>
    <recommendedName>
        <fullName evidence="8">BHLH domain-containing protein</fullName>
    </recommendedName>
</protein>
<gene>
    <name evidence="9" type="ORF">O0I10_003098</name>
</gene>
<dbReference type="PANTHER" id="PTHR45776:SF2">
    <property type="entry name" value="MIP04163P"/>
    <property type="match status" value="1"/>
</dbReference>
<dbReference type="GO" id="GO:0000978">
    <property type="term" value="F:RNA polymerase II cis-regulatory region sequence-specific DNA binding"/>
    <property type="evidence" value="ECO:0007669"/>
    <property type="project" value="TreeGrafter"/>
</dbReference>
<accession>A0AAD7V985</accession>
<evidence type="ECO:0000313" key="10">
    <source>
        <dbReference type="Proteomes" id="UP001234581"/>
    </source>
</evidence>
<dbReference type="SUPFAM" id="SSF47459">
    <property type="entry name" value="HLH, helix-loop-helix DNA-binding domain"/>
    <property type="match status" value="1"/>
</dbReference>
<evidence type="ECO:0000256" key="7">
    <source>
        <dbReference type="SAM" id="MobiDB-lite"/>
    </source>
</evidence>
<dbReference type="GO" id="GO:0005634">
    <property type="term" value="C:nucleus"/>
    <property type="evidence" value="ECO:0007669"/>
    <property type="project" value="UniProtKB-SubCell"/>
</dbReference>
<keyword evidence="3" id="KW-0238">DNA-binding</keyword>
<dbReference type="PANTHER" id="PTHR45776">
    <property type="entry name" value="MIP04163P"/>
    <property type="match status" value="1"/>
</dbReference>
<dbReference type="RefSeq" id="XP_058346260.1">
    <property type="nucleotide sequence ID" value="XM_058483171.1"/>
</dbReference>
<dbReference type="GO" id="GO:0000981">
    <property type="term" value="F:DNA-binding transcription factor activity, RNA polymerase II-specific"/>
    <property type="evidence" value="ECO:0007669"/>
    <property type="project" value="TreeGrafter"/>
</dbReference>
<evidence type="ECO:0000256" key="3">
    <source>
        <dbReference type="ARBA" id="ARBA00023125"/>
    </source>
</evidence>
<comment type="caution">
    <text evidence="9">The sequence shown here is derived from an EMBL/GenBank/DDBJ whole genome shotgun (WGS) entry which is preliminary data.</text>
</comment>
<feature type="domain" description="BHLH" evidence="8">
    <location>
        <begin position="303"/>
        <end position="360"/>
    </location>
</feature>
<dbReference type="GO" id="GO:0046983">
    <property type="term" value="F:protein dimerization activity"/>
    <property type="evidence" value="ECO:0007669"/>
    <property type="project" value="InterPro"/>
</dbReference>
<evidence type="ECO:0000256" key="1">
    <source>
        <dbReference type="ARBA" id="ARBA00004123"/>
    </source>
</evidence>
<comment type="subcellular location">
    <subcellularLocation>
        <location evidence="1">Nucleus</location>
    </subcellularLocation>
</comment>
<dbReference type="SMART" id="SM00353">
    <property type="entry name" value="HLH"/>
    <property type="match status" value="1"/>
</dbReference>
<dbReference type="Proteomes" id="UP001234581">
    <property type="component" value="Unassembled WGS sequence"/>
</dbReference>
<dbReference type="EMBL" id="JARTCD010000009">
    <property type="protein sequence ID" value="KAJ8661347.1"/>
    <property type="molecule type" value="Genomic_DNA"/>
</dbReference>
<keyword evidence="5" id="KW-0539">Nucleus</keyword>
<keyword evidence="6" id="KW-0175">Coiled coil</keyword>
<feature type="compositionally biased region" description="Basic residues" evidence="7">
    <location>
        <begin position="108"/>
        <end position="119"/>
    </location>
</feature>
<feature type="region of interest" description="Disordered" evidence="7">
    <location>
        <begin position="64"/>
        <end position="148"/>
    </location>
</feature>
<keyword evidence="4" id="KW-0804">Transcription</keyword>
<feature type="coiled-coil region" evidence="6">
    <location>
        <begin position="350"/>
        <end position="384"/>
    </location>
</feature>
<evidence type="ECO:0000256" key="5">
    <source>
        <dbReference type="ARBA" id="ARBA00023242"/>
    </source>
</evidence>
<dbReference type="Gene3D" id="4.10.280.10">
    <property type="entry name" value="Helix-loop-helix DNA-binding domain"/>
    <property type="match status" value="1"/>
</dbReference>